<evidence type="ECO:0000256" key="6">
    <source>
        <dbReference type="ARBA" id="ARBA00023242"/>
    </source>
</evidence>
<evidence type="ECO:0000256" key="5">
    <source>
        <dbReference type="ARBA" id="ARBA00023163"/>
    </source>
</evidence>
<dbReference type="PANTHER" id="PTHR47659:SF4">
    <property type="entry name" value="ZN(II)2CYS6 TRANSCRIPTION FACTOR (EUROFUNG)"/>
    <property type="match status" value="1"/>
</dbReference>
<dbReference type="InterPro" id="IPR035965">
    <property type="entry name" value="PAS-like_dom_sf"/>
</dbReference>
<name>A0AAN6GMF3_9BASI</name>
<sequence length="729" mass="76822">MSDPPPGPFRPRYANDHHAGPGGERSDRPHLPSFGFMRTLAGGQTGQTVVTAPLPTSPSTQAATAQQTHHHGASGRRRLSDVNSTSSRTHDGQQSRGSASPRYANVAAPHNSRPTMMEARTLAPISSEQGTCEGQARGPNYPQSTETSNFNSGHSSMMEGGPWRGPPGYAGGNASSPPRGPGPSGSSHPSSPNAYRQPQTSARKRGHDESFQGSVTHDSPYQHSIPLSQGSDAGSSRSHHSNPLPSYYPAPHYGAVASAPTHMDSARNFAPRPPQAPGAPGDETQDSMSDQYDPTGSRKAAKINVRVACSNCKKAHLACDTNRPCGRCVRICKTDSCVDVQHKKRGRPRSDRRITIEKSQTPPLPPDPSFNARERDLASPPSTSTAANAPSRPAGTVSAPSGSSASSPAGAAQHEPPFHPNWPRTLQGPPPRRDAEMGTRISQFPSAAARNEAHMGPPVMPAGPHGQPLGLGGMTSMSANYGGGGHRSHMPSLPSPRWRPSDYALMGSAFTAATAAQLSPVLTMICSTALTCARLSENSQALLGYVPTELANRPLVDIVHPEDVTRVRGMWQKLIESVQVRVQPVLSVSPEEIMAIDPNLLIQPALGTSFPEDNVRIRLSNGLFDFYSVRLHIGGYFGADLSVSHSRERAYIVASLLKLGNDGSHPHLHGMVRGGGGSGQTLSPRSNGSGPTISAPTAAMPLRAGGNGRETTTAAPSGGNPRPRSLVPN</sequence>
<evidence type="ECO:0000256" key="4">
    <source>
        <dbReference type="ARBA" id="ARBA00023125"/>
    </source>
</evidence>
<evidence type="ECO:0000256" key="2">
    <source>
        <dbReference type="ARBA" id="ARBA00022833"/>
    </source>
</evidence>
<organism evidence="10 11">
    <name type="scientific">Tilletia horrida</name>
    <dbReference type="NCBI Taxonomy" id="155126"/>
    <lineage>
        <taxon>Eukaryota</taxon>
        <taxon>Fungi</taxon>
        <taxon>Dikarya</taxon>
        <taxon>Basidiomycota</taxon>
        <taxon>Ustilaginomycotina</taxon>
        <taxon>Exobasidiomycetes</taxon>
        <taxon>Tilletiales</taxon>
        <taxon>Tilletiaceae</taxon>
        <taxon>Tilletia</taxon>
    </lineage>
</organism>
<feature type="region of interest" description="Disordered" evidence="7">
    <location>
        <begin position="671"/>
        <end position="729"/>
    </location>
</feature>
<keyword evidence="1" id="KW-0479">Metal-binding</keyword>
<proteinExistence type="predicted"/>
<feature type="compositionally biased region" description="Polar residues" evidence="7">
    <location>
        <begin position="680"/>
        <end position="695"/>
    </location>
</feature>
<evidence type="ECO:0000259" key="8">
    <source>
        <dbReference type="PROSITE" id="PS50048"/>
    </source>
</evidence>
<feature type="region of interest" description="Disordered" evidence="7">
    <location>
        <begin position="264"/>
        <end position="300"/>
    </location>
</feature>
<dbReference type="Proteomes" id="UP001176517">
    <property type="component" value="Unassembled WGS sequence"/>
</dbReference>
<feature type="compositionally biased region" description="Basic and acidic residues" evidence="7">
    <location>
        <begin position="13"/>
        <end position="30"/>
    </location>
</feature>
<feature type="compositionally biased region" description="Polar residues" evidence="7">
    <location>
        <begin position="141"/>
        <end position="155"/>
    </location>
</feature>
<dbReference type="PANTHER" id="PTHR47659">
    <property type="entry name" value="ZN(II)2CYS6 TRANSCRIPTION FACTOR (EUROFUNG)-RELATED"/>
    <property type="match status" value="1"/>
</dbReference>
<evidence type="ECO:0000313" key="11">
    <source>
        <dbReference type="Proteomes" id="UP001176517"/>
    </source>
</evidence>
<protein>
    <recommendedName>
        <fullName evidence="12">Zn(2)-C6 fungal-type domain-containing protein</fullName>
    </recommendedName>
</protein>
<feature type="region of interest" description="Disordered" evidence="7">
    <location>
        <begin position="1"/>
        <end position="115"/>
    </location>
</feature>
<dbReference type="InterPro" id="IPR000014">
    <property type="entry name" value="PAS"/>
</dbReference>
<evidence type="ECO:0000313" key="10">
    <source>
        <dbReference type="EMBL" id="KAK0548292.1"/>
    </source>
</evidence>
<feature type="compositionally biased region" description="Basic residues" evidence="7">
    <location>
        <begin position="68"/>
        <end position="77"/>
    </location>
</feature>
<comment type="caution">
    <text evidence="10">The sequence shown here is derived from an EMBL/GenBank/DDBJ whole genome shotgun (WGS) entry which is preliminary data.</text>
</comment>
<dbReference type="GO" id="GO:0000981">
    <property type="term" value="F:DNA-binding transcription factor activity, RNA polymerase II-specific"/>
    <property type="evidence" value="ECO:0007669"/>
    <property type="project" value="InterPro"/>
</dbReference>
<feature type="compositionally biased region" description="Low complexity" evidence="7">
    <location>
        <begin position="51"/>
        <end position="67"/>
    </location>
</feature>
<feature type="compositionally biased region" description="Low complexity" evidence="7">
    <location>
        <begin position="378"/>
        <end position="412"/>
    </location>
</feature>
<dbReference type="Gene3D" id="3.30.450.20">
    <property type="entry name" value="PAS domain"/>
    <property type="match status" value="1"/>
</dbReference>
<dbReference type="InterPro" id="IPR001138">
    <property type="entry name" value="Zn2Cys6_DnaBD"/>
</dbReference>
<keyword evidence="5" id="KW-0804">Transcription</keyword>
<evidence type="ECO:0000256" key="3">
    <source>
        <dbReference type="ARBA" id="ARBA00023015"/>
    </source>
</evidence>
<keyword evidence="4" id="KW-0238">DNA-binding</keyword>
<keyword evidence="2" id="KW-0862">Zinc</keyword>
<dbReference type="PROSITE" id="PS00463">
    <property type="entry name" value="ZN2_CY6_FUNGAL_1"/>
    <property type="match status" value="1"/>
</dbReference>
<evidence type="ECO:0000259" key="9">
    <source>
        <dbReference type="PROSITE" id="PS50112"/>
    </source>
</evidence>
<feature type="domain" description="Zn(2)-C6 fungal-type" evidence="8">
    <location>
        <begin position="308"/>
        <end position="339"/>
    </location>
</feature>
<dbReference type="AlphaFoldDB" id="A0AAN6GMF3"/>
<evidence type="ECO:0000256" key="7">
    <source>
        <dbReference type="SAM" id="MobiDB-lite"/>
    </source>
</evidence>
<dbReference type="SUPFAM" id="SSF55785">
    <property type="entry name" value="PYP-like sensor domain (PAS domain)"/>
    <property type="match status" value="1"/>
</dbReference>
<dbReference type="CDD" id="cd00130">
    <property type="entry name" value="PAS"/>
    <property type="match status" value="1"/>
</dbReference>
<gene>
    <name evidence="10" type="ORF">OC846_004541</name>
</gene>
<feature type="region of interest" description="Disordered" evidence="7">
    <location>
        <begin position="129"/>
        <end position="247"/>
    </location>
</feature>
<keyword evidence="3" id="KW-0805">Transcription regulation</keyword>
<feature type="compositionally biased region" description="Polar residues" evidence="7">
    <location>
        <begin position="211"/>
        <end position="244"/>
    </location>
</feature>
<dbReference type="InterPro" id="IPR050335">
    <property type="entry name" value="ERT1_acuK_gluconeogen_tf"/>
</dbReference>
<keyword evidence="6" id="KW-0539">Nucleus</keyword>
<dbReference type="PROSITE" id="PS50112">
    <property type="entry name" value="PAS"/>
    <property type="match status" value="1"/>
</dbReference>
<dbReference type="EMBL" id="JAPDMZ010000139">
    <property type="protein sequence ID" value="KAK0548292.1"/>
    <property type="molecule type" value="Genomic_DNA"/>
</dbReference>
<dbReference type="GO" id="GO:0008270">
    <property type="term" value="F:zinc ion binding"/>
    <property type="evidence" value="ECO:0007669"/>
    <property type="project" value="InterPro"/>
</dbReference>
<evidence type="ECO:0000256" key="1">
    <source>
        <dbReference type="ARBA" id="ARBA00022723"/>
    </source>
</evidence>
<dbReference type="PROSITE" id="PS50048">
    <property type="entry name" value="ZN2_CY6_FUNGAL_2"/>
    <property type="match status" value="1"/>
</dbReference>
<feature type="domain" description="PAS" evidence="9">
    <location>
        <begin position="536"/>
        <end position="578"/>
    </location>
</feature>
<feature type="region of interest" description="Disordered" evidence="7">
    <location>
        <begin position="341"/>
        <end position="437"/>
    </location>
</feature>
<keyword evidence="11" id="KW-1185">Reference proteome</keyword>
<dbReference type="CDD" id="cd00067">
    <property type="entry name" value="GAL4"/>
    <property type="match status" value="1"/>
</dbReference>
<accession>A0AAN6GMF3</accession>
<dbReference type="GO" id="GO:0003677">
    <property type="term" value="F:DNA binding"/>
    <property type="evidence" value="ECO:0007669"/>
    <property type="project" value="UniProtKB-KW"/>
</dbReference>
<evidence type="ECO:0008006" key="12">
    <source>
        <dbReference type="Google" id="ProtNLM"/>
    </source>
</evidence>
<reference evidence="10" key="1">
    <citation type="journal article" date="2023" name="PhytoFront">
        <title>Draft Genome Resources of Seven Strains of Tilletia horrida, Causal Agent of Kernel Smut of Rice.</title>
        <authorList>
            <person name="Khanal S."/>
            <person name="Antony Babu S."/>
            <person name="Zhou X.G."/>
        </authorList>
    </citation>
    <scope>NUCLEOTIDE SEQUENCE</scope>
    <source>
        <strain evidence="10">TX6</strain>
    </source>
</reference>